<reference evidence="3 4" key="1">
    <citation type="submission" date="2015-01" db="EMBL/GenBank/DDBJ databases">
        <title>The Genome Sequence of Exophiala spinifera CBS89968.</title>
        <authorList>
            <consortium name="The Broad Institute Genomics Platform"/>
            <person name="Cuomo C."/>
            <person name="de Hoog S."/>
            <person name="Gorbushina A."/>
            <person name="Stielow B."/>
            <person name="Teixiera M."/>
            <person name="Abouelleil A."/>
            <person name="Chapman S.B."/>
            <person name="Priest M."/>
            <person name="Young S.K."/>
            <person name="Wortman J."/>
            <person name="Nusbaum C."/>
            <person name="Birren B."/>
        </authorList>
    </citation>
    <scope>NUCLEOTIDE SEQUENCE [LARGE SCALE GENOMIC DNA]</scope>
    <source>
        <strain evidence="3 4">CBS 89968</strain>
    </source>
</reference>
<gene>
    <name evidence="3" type="ORF">PV08_08568</name>
</gene>
<dbReference type="InterPro" id="IPR037050">
    <property type="entry name" value="DUF1254_sf"/>
</dbReference>
<evidence type="ECO:0000259" key="1">
    <source>
        <dbReference type="Pfam" id="PF06742"/>
    </source>
</evidence>
<protein>
    <recommendedName>
        <fullName evidence="5">DUF1254 domain-containing protein</fullName>
    </recommendedName>
</protein>
<accession>A0A0D2B3X0</accession>
<evidence type="ECO:0008006" key="5">
    <source>
        <dbReference type="Google" id="ProtNLM"/>
    </source>
</evidence>
<dbReference type="HOGENOM" id="CLU_027269_0_0_1"/>
<dbReference type="EMBL" id="KN847497">
    <property type="protein sequence ID" value="KIW13380.1"/>
    <property type="molecule type" value="Genomic_DNA"/>
</dbReference>
<dbReference type="Proteomes" id="UP000053328">
    <property type="component" value="Unassembled WGS sequence"/>
</dbReference>
<dbReference type="AlphaFoldDB" id="A0A0D2B3X0"/>
<feature type="domain" description="DUF1254" evidence="2">
    <location>
        <begin position="59"/>
        <end position="193"/>
    </location>
</feature>
<dbReference type="SUPFAM" id="SSF160935">
    <property type="entry name" value="VPA0735-like"/>
    <property type="match status" value="1"/>
</dbReference>
<proteinExistence type="predicted"/>
<dbReference type="OrthoDB" id="2018906at2759"/>
<dbReference type="Gene3D" id="2.60.40.1610">
    <property type="entry name" value="Domain of unknown function DUF1254"/>
    <property type="match status" value="1"/>
</dbReference>
<dbReference type="GeneID" id="27335651"/>
<feature type="domain" description="DUF1214" evidence="1">
    <location>
        <begin position="358"/>
        <end position="457"/>
    </location>
</feature>
<dbReference type="InterPro" id="IPR010621">
    <property type="entry name" value="DUF1214"/>
</dbReference>
<dbReference type="Gene3D" id="2.60.120.600">
    <property type="entry name" value="Domain of unknown function DUF1214, C-terminal domain"/>
    <property type="match status" value="1"/>
</dbReference>
<dbReference type="InterPro" id="IPR037049">
    <property type="entry name" value="DUF1214_C_sf"/>
</dbReference>
<sequence length="479" mass="53211">MLVCGPQTMWQPTAAVGTRRLRPANLSTGRDLTRKSTTTSYGYPLFAYGRFARKQGSAINVLYHERDVIKPGWTKVVRPNNDTMYSSIFCDLSQSDLVISVPEIGDRFWSFSFFDMYGNNYSSVMGLMGHKPGDYRLTFAEDDFGLHEDSSDGDERGVIHSPTPYGIWTVRLLLKNQTDDVQHVHALQNQIKVVTKPRVHDSGVPPFDLSIFSEVAGSEQSPVSEAEQVLRLTAALSRYNQSEVLQDRSWIAYVLEKAGIRDGVFTQPPNTSLAVAVDLANLSAKALKLTAGIVRDQGHGWYTNTPMICGNFRSFYAARYLVAMRGYLGVASDQAIYPSYRPPGSAAEIPDIKIGPKQAIKLSFSRKPLLHPLGFWSLSLYDKDQLFIPNALEHYALGDRNDLKCLDGTPLKEQADGKFEILIQPSDVVPPEEWHSNWLPAPPGGGEVSFTFRVFGASCSMIDGSYEYPKVIFSDALTA</sequence>
<organism evidence="3 4">
    <name type="scientific">Exophiala spinifera</name>
    <dbReference type="NCBI Taxonomy" id="91928"/>
    <lineage>
        <taxon>Eukaryota</taxon>
        <taxon>Fungi</taxon>
        <taxon>Dikarya</taxon>
        <taxon>Ascomycota</taxon>
        <taxon>Pezizomycotina</taxon>
        <taxon>Eurotiomycetes</taxon>
        <taxon>Chaetothyriomycetidae</taxon>
        <taxon>Chaetothyriales</taxon>
        <taxon>Herpotrichiellaceae</taxon>
        <taxon>Exophiala</taxon>
    </lineage>
</organism>
<evidence type="ECO:0000259" key="2">
    <source>
        <dbReference type="Pfam" id="PF06863"/>
    </source>
</evidence>
<dbReference type="VEuPathDB" id="FungiDB:PV08_08568"/>
<dbReference type="PANTHER" id="PTHR36509">
    <property type="entry name" value="BLL3101 PROTEIN"/>
    <property type="match status" value="1"/>
</dbReference>
<dbReference type="Pfam" id="PF06863">
    <property type="entry name" value="DUF1254"/>
    <property type="match status" value="1"/>
</dbReference>
<dbReference type="PANTHER" id="PTHR36509:SF2">
    <property type="entry name" value="BLL3101 PROTEIN"/>
    <property type="match status" value="1"/>
</dbReference>
<dbReference type="RefSeq" id="XP_016233596.1">
    <property type="nucleotide sequence ID" value="XM_016382893.1"/>
</dbReference>
<keyword evidence="4" id="KW-1185">Reference proteome</keyword>
<evidence type="ECO:0000313" key="4">
    <source>
        <dbReference type="Proteomes" id="UP000053328"/>
    </source>
</evidence>
<dbReference type="Pfam" id="PF06742">
    <property type="entry name" value="DUF1214"/>
    <property type="match status" value="1"/>
</dbReference>
<dbReference type="InterPro" id="IPR010679">
    <property type="entry name" value="DUF1254"/>
</dbReference>
<evidence type="ECO:0000313" key="3">
    <source>
        <dbReference type="EMBL" id="KIW13380.1"/>
    </source>
</evidence>
<name>A0A0D2B3X0_9EURO</name>